<sequence>MQSTIVGDFRKYQSKSFQEFIFESNKGKQVAFVNSIVEAVNKFSD</sequence>
<name>A0ABY4K7H9_9FLAO</name>
<dbReference type="Pfam" id="PF13788">
    <property type="entry name" value="DUF4180"/>
    <property type="match status" value="1"/>
</dbReference>
<evidence type="ECO:0000313" key="3">
    <source>
        <dbReference type="Proteomes" id="UP000830552"/>
    </source>
</evidence>
<reference evidence="2" key="1">
    <citation type="submission" date="2022-04" db="EMBL/GenBank/DDBJ databases">
        <title>Evolutionary, genomic, and biogeographic characterization of Chryseobacterium nepalense represented by a plastic-degrading bacterium AC3.</title>
        <authorList>
            <person name="Yin Z."/>
            <person name="Liu X."/>
            <person name="Wang D."/>
            <person name="Xie Z."/>
        </authorList>
    </citation>
    <scope>NUCLEOTIDE SEQUENCE</scope>
    <source>
        <strain evidence="2">AC3</strain>
    </source>
</reference>
<protein>
    <submittedName>
        <fullName evidence="2">DUF4180 domain-containing protein</fullName>
    </submittedName>
</protein>
<dbReference type="InterPro" id="IPR025438">
    <property type="entry name" value="DUF4180"/>
</dbReference>
<feature type="domain" description="DUF4180" evidence="1">
    <location>
        <begin position="1"/>
        <end position="42"/>
    </location>
</feature>
<evidence type="ECO:0000259" key="1">
    <source>
        <dbReference type="Pfam" id="PF13788"/>
    </source>
</evidence>
<organism evidence="2 3">
    <name type="scientific">Chryseobacterium nepalense</name>
    <dbReference type="NCBI Taxonomy" id="1854498"/>
    <lineage>
        <taxon>Bacteria</taxon>
        <taxon>Pseudomonadati</taxon>
        <taxon>Bacteroidota</taxon>
        <taxon>Flavobacteriia</taxon>
        <taxon>Flavobacteriales</taxon>
        <taxon>Weeksellaceae</taxon>
        <taxon>Chryseobacterium group</taxon>
        <taxon>Chryseobacterium</taxon>
    </lineage>
</organism>
<proteinExistence type="predicted"/>
<gene>
    <name evidence="2" type="ORF">M0D58_04045</name>
</gene>
<accession>A0ABY4K7H9</accession>
<dbReference type="RefSeq" id="WP_248393718.1">
    <property type="nucleotide sequence ID" value="NZ_CP096203.1"/>
</dbReference>
<dbReference type="EMBL" id="CP096203">
    <property type="protein sequence ID" value="UPQ76727.1"/>
    <property type="molecule type" value="Genomic_DNA"/>
</dbReference>
<keyword evidence="3" id="KW-1185">Reference proteome</keyword>
<dbReference type="Proteomes" id="UP000830552">
    <property type="component" value="Chromosome"/>
</dbReference>
<evidence type="ECO:0000313" key="2">
    <source>
        <dbReference type="EMBL" id="UPQ76727.1"/>
    </source>
</evidence>